<dbReference type="AlphaFoldDB" id="A0A7W0HQ66"/>
<keyword evidence="2" id="KW-1185">Reference proteome</keyword>
<evidence type="ECO:0000313" key="1">
    <source>
        <dbReference type="EMBL" id="MBA2891326.1"/>
    </source>
</evidence>
<accession>A0A7W0HQ66</accession>
<dbReference type="Proteomes" id="UP000530928">
    <property type="component" value="Unassembled WGS sequence"/>
</dbReference>
<sequence>MSRNPRNQIFPASVEARTHRSRGLVVLWRWRTELLALALLVMLVRAGQWLPFAALGSVISMPVATRFGRSWVFGHFWCVFSRHRIQRTCMETTKHTTRGRIPLILWITPTASGEKALIMTRAGISAEEFQAYGPELAAACWARQVQVHRHRQYANLLVLEIVRRDERPGAVAPGIERLYGTAWTPVASEEPLDLDRLLIPA</sequence>
<evidence type="ECO:0000313" key="2">
    <source>
        <dbReference type="Proteomes" id="UP000530928"/>
    </source>
</evidence>
<protein>
    <submittedName>
        <fullName evidence="1">Uncharacterized protein</fullName>
    </submittedName>
</protein>
<organism evidence="1 2">
    <name type="scientific">Nonomuraea soli</name>
    <dbReference type="NCBI Taxonomy" id="1032476"/>
    <lineage>
        <taxon>Bacteria</taxon>
        <taxon>Bacillati</taxon>
        <taxon>Actinomycetota</taxon>
        <taxon>Actinomycetes</taxon>
        <taxon>Streptosporangiales</taxon>
        <taxon>Streptosporangiaceae</taxon>
        <taxon>Nonomuraea</taxon>
    </lineage>
</organism>
<dbReference type="EMBL" id="JACDUR010000003">
    <property type="protein sequence ID" value="MBA2891326.1"/>
    <property type="molecule type" value="Genomic_DNA"/>
</dbReference>
<dbReference type="RefSeq" id="WP_181610138.1">
    <property type="nucleotide sequence ID" value="NZ_BAABAM010000002.1"/>
</dbReference>
<gene>
    <name evidence="1" type="ORF">HNR30_002667</name>
</gene>
<name>A0A7W0HQ66_9ACTN</name>
<proteinExistence type="predicted"/>
<comment type="caution">
    <text evidence="1">The sequence shown here is derived from an EMBL/GenBank/DDBJ whole genome shotgun (WGS) entry which is preliminary data.</text>
</comment>
<reference evidence="1 2" key="1">
    <citation type="submission" date="2020-07" db="EMBL/GenBank/DDBJ databases">
        <title>Genomic Encyclopedia of Type Strains, Phase IV (KMG-IV): sequencing the most valuable type-strain genomes for metagenomic binning, comparative biology and taxonomic classification.</title>
        <authorList>
            <person name="Goeker M."/>
        </authorList>
    </citation>
    <scope>NUCLEOTIDE SEQUENCE [LARGE SCALE GENOMIC DNA]</scope>
    <source>
        <strain evidence="1 2">DSM 45533</strain>
    </source>
</reference>